<reference evidence="1 2" key="1">
    <citation type="journal article" date="2019" name="Nat. Med.">
        <title>A library of human gut bacterial isolates paired with longitudinal multiomics data enables mechanistic microbiome research.</title>
        <authorList>
            <person name="Poyet M."/>
            <person name="Groussin M."/>
            <person name="Gibbons S.M."/>
            <person name="Avila-Pacheco J."/>
            <person name="Jiang X."/>
            <person name="Kearney S.M."/>
            <person name="Perrotta A.R."/>
            <person name="Berdy B."/>
            <person name="Zhao S."/>
            <person name="Lieberman T.D."/>
            <person name="Swanson P.K."/>
            <person name="Smith M."/>
            <person name="Roesemann S."/>
            <person name="Alexander J.E."/>
            <person name="Rich S.A."/>
            <person name="Livny J."/>
            <person name="Vlamakis H."/>
            <person name="Clish C."/>
            <person name="Bullock K."/>
            <person name="Deik A."/>
            <person name="Scott J."/>
            <person name="Pierce K.A."/>
            <person name="Xavier R.J."/>
            <person name="Alm E.J."/>
        </authorList>
    </citation>
    <scope>NUCLEOTIDE SEQUENCE [LARGE SCALE GENOMIC DNA]</scope>
    <source>
        <strain evidence="1 2">BIOML-A2</strain>
    </source>
</reference>
<accession>A0A5B3G9Q6</accession>
<dbReference type="Proteomes" id="UP000323567">
    <property type="component" value="Unassembled WGS sequence"/>
</dbReference>
<name>A0A5B3G9Q6_9BACT</name>
<dbReference type="EMBL" id="VVXK01000009">
    <property type="protein sequence ID" value="KAA2370237.1"/>
    <property type="molecule type" value="Genomic_DNA"/>
</dbReference>
<proteinExistence type="predicted"/>
<evidence type="ECO:0000313" key="1">
    <source>
        <dbReference type="EMBL" id="KAA2370237.1"/>
    </source>
</evidence>
<evidence type="ECO:0000313" key="2">
    <source>
        <dbReference type="Proteomes" id="UP000323567"/>
    </source>
</evidence>
<comment type="caution">
    <text evidence="1">The sequence shown here is derived from an EMBL/GenBank/DDBJ whole genome shotgun (WGS) entry which is preliminary data.</text>
</comment>
<sequence>MKHLIDIEKEQPYQCEDCRHFKGGIRCAAFDVIPMSIYDNAESHNKVLEGQHGSYVFETDKPRETMRVYEVADI</sequence>
<gene>
    <name evidence="1" type="ORF">F2Y13_07865</name>
</gene>
<organism evidence="1 2">
    <name type="scientific">Alistipes shahii</name>
    <dbReference type="NCBI Taxonomy" id="328814"/>
    <lineage>
        <taxon>Bacteria</taxon>
        <taxon>Pseudomonadati</taxon>
        <taxon>Bacteroidota</taxon>
        <taxon>Bacteroidia</taxon>
        <taxon>Bacteroidales</taxon>
        <taxon>Rikenellaceae</taxon>
        <taxon>Alistipes</taxon>
    </lineage>
</organism>
<protein>
    <submittedName>
        <fullName evidence="1">Uncharacterized protein</fullName>
    </submittedName>
</protein>
<dbReference type="RefSeq" id="WP_118406695.1">
    <property type="nucleotide sequence ID" value="NZ_CAUENT010000022.1"/>
</dbReference>
<dbReference type="AlphaFoldDB" id="A0A5B3G9Q6"/>